<accession>L0GY67</accession>
<dbReference type="Proteomes" id="UP000010816">
    <property type="component" value="Chromosome"/>
</dbReference>
<keyword evidence="1" id="KW-1133">Transmembrane helix</keyword>
<gene>
    <name evidence="2" type="ORF">Thimo_3017</name>
</gene>
<reference evidence="2 3" key="1">
    <citation type="submission" date="2011-09" db="EMBL/GenBank/DDBJ databases">
        <title>Complete sequence of chromosome of Thioflavicoccus mobilis 8321.</title>
        <authorList>
            <consortium name="US DOE Joint Genome Institute"/>
            <person name="Lucas S."/>
            <person name="Han J."/>
            <person name="Lapidus A."/>
            <person name="Cheng J.-F."/>
            <person name="Goodwin L."/>
            <person name="Pitluck S."/>
            <person name="Peters L."/>
            <person name="Ovchinnikova G."/>
            <person name="Lu M."/>
            <person name="Detter J.C."/>
            <person name="Han C."/>
            <person name="Tapia R."/>
            <person name="Land M."/>
            <person name="Hauser L."/>
            <person name="Kyrpides N."/>
            <person name="Ivanova N."/>
            <person name="Pagani I."/>
            <person name="Vogl K."/>
            <person name="Liu Z."/>
            <person name="Imhoff J."/>
            <person name="Thiel V."/>
            <person name="Frigaard N.-U."/>
            <person name="Bryant D."/>
            <person name="Woyke T."/>
        </authorList>
    </citation>
    <scope>NUCLEOTIDE SEQUENCE [LARGE SCALE GENOMIC DNA]</scope>
    <source>
        <strain evidence="2 3">8321</strain>
    </source>
</reference>
<keyword evidence="1" id="KW-0472">Membrane</keyword>
<dbReference type="NCBIfam" id="TIGR03054">
    <property type="entry name" value="photo_alph_chp1"/>
    <property type="match status" value="1"/>
</dbReference>
<evidence type="ECO:0000256" key="1">
    <source>
        <dbReference type="SAM" id="Phobius"/>
    </source>
</evidence>
<evidence type="ECO:0008006" key="4">
    <source>
        <dbReference type="Google" id="ProtNLM"/>
    </source>
</evidence>
<name>L0GY67_9GAMM</name>
<dbReference type="STRING" id="765912.Thimo_3017"/>
<keyword evidence="1" id="KW-0812">Transmembrane</keyword>
<evidence type="ECO:0000313" key="2">
    <source>
        <dbReference type="EMBL" id="AGA91708.1"/>
    </source>
</evidence>
<evidence type="ECO:0000313" key="3">
    <source>
        <dbReference type="Proteomes" id="UP000010816"/>
    </source>
</evidence>
<sequence length="168" mass="18701">MGNEQEDIVSEQEKQEKKVRKGPPIGFFVILAGLVGLAVFIASTSERITPEDRAAADQLSVPVVASLDVSFVVQDDGSVAVYDVATDEQIDTLLPGHDKFLQQLLEKYRRDRKKAGVEFEEPYRLIQVADGRVIFKDLVTGNKLDNVWAFGTDNVKPFLRLLQGAERP</sequence>
<dbReference type="AlphaFoldDB" id="L0GY67"/>
<protein>
    <recommendedName>
        <fullName evidence="4">Photosynthetic complex assembly protein</fullName>
    </recommendedName>
</protein>
<feature type="transmembrane region" description="Helical" evidence="1">
    <location>
        <begin position="25"/>
        <end position="43"/>
    </location>
</feature>
<organism evidence="2 3">
    <name type="scientific">Thioflavicoccus mobilis 8321</name>
    <dbReference type="NCBI Taxonomy" id="765912"/>
    <lineage>
        <taxon>Bacteria</taxon>
        <taxon>Pseudomonadati</taxon>
        <taxon>Pseudomonadota</taxon>
        <taxon>Gammaproteobacteria</taxon>
        <taxon>Chromatiales</taxon>
        <taxon>Chromatiaceae</taxon>
        <taxon>Thioflavicoccus</taxon>
    </lineage>
</organism>
<dbReference type="EMBL" id="CP003051">
    <property type="protein sequence ID" value="AGA91708.1"/>
    <property type="molecule type" value="Genomic_DNA"/>
</dbReference>
<proteinExistence type="predicted"/>
<dbReference type="KEGG" id="tmb:Thimo_3017"/>
<keyword evidence="3" id="KW-1185">Reference proteome</keyword>
<dbReference type="InterPro" id="IPR017495">
    <property type="entry name" value="PuhC"/>
</dbReference>
<dbReference type="HOGENOM" id="CLU_1585722_0_0_6"/>